<accession>A0A0M4QZL2</accession>
<reference evidence="1 2" key="1">
    <citation type="submission" date="2015-06" db="EMBL/GenBank/DDBJ databases">
        <title>Complete genomic sequence analysis of two virulent actinophages of Streptomyces flavovirens.</title>
        <authorList>
            <person name="Sharaf A."/>
            <person name="Marie E."/>
            <person name="ElBaz R."/>
            <person name="Elmaghraby I."/>
            <person name="Mercati F."/>
        </authorList>
    </citation>
    <scope>NUCLEOTIDE SEQUENCE [LARGE SCALE GENOMIC DNA]</scope>
</reference>
<keyword evidence="2" id="KW-1185">Reference proteome</keyword>
<dbReference type="EMBL" id="KT221034">
    <property type="protein sequence ID" value="ALF00198.1"/>
    <property type="molecule type" value="Genomic_DNA"/>
</dbReference>
<evidence type="ECO:0000313" key="2">
    <source>
        <dbReference type="Proteomes" id="UP000202764"/>
    </source>
</evidence>
<organism evidence="1 2">
    <name type="scientific">Streptomyces phage SF3</name>
    <dbReference type="NCBI Taxonomy" id="1690818"/>
    <lineage>
        <taxon>Viruses</taxon>
        <taxon>Duplodnaviria</taxon>
        <taxon>Heunggongvirae</taxon>
        <taxon>Uroviricota</taxon>
        <taxon>Caudoviricetes</taxon>
        <taxon>Siftrevirus</taxon>
        <taxon>Siftrevirus SF3</taxon>
    </lineage>
</organism>
<dbReference type="GeneID" id="26639412"/>
<name>A0A0M4QZL2_9CAUD</name>
<dbReference type="Proteomes" id="UP000202764">
    <property type="component" value="Segment"/>
</dbReference>
<gene>
    <name evidence="1" type="ORF">SF3_670</name>
</gene>
<protein>
    <recommendedName>
        <fullName evidence="3">Prevent-host-death family protein</fullName>
    </recommendedName>
</protein>
<proteinExistence type="predicted"/>
<evidence type="ECO:0008006" key="3">
    <source>
        <dbReference type="Google" id="ProtNLM"/>
    </source>
</evidence>
<evidence type="ECO:0000313" key="1">
    <source>
        <dbReference type="EMBL" id="ALF00198.1"/>
    </source>
</evidence>
<dbReference type="KEGG" id="vg:26639412"/>
<dbReference type="RefSeq" id="YP_009213194.1">
    <property type="nucleotide sequence ID" value="NC_028952.1"/>
</dbReference>
<sequence>MDDNATDQPIAEARANLSELLATVRIAKVVRYLTSRSKRQAALVPVEIGELVEEAGGPDAAAEILRAHTAK</sequence>